<dbReference type="GeneID" id="13301698"/>
<keyword evidence="1" id="KW-1133">Transmembrane helix</keyword>
<dbReference type="RefSeq" id="WP_011012233.1">
    <property type="nucleotide sequence ID" value="NC_003413.1"/>
</dbReference>
<dbReference type="OrthoDB" id="99926at2157"/>
<keyword evidence="1" id="KW-0472">Membrane</keyword>
<feature type="transmembrane region" description="Helical" evidence="1">
    <location>
        <begin position="6"/>
        <end position="25"/>
    </location>
</feature>
<protein>
    <submittedName>
        <fullName evidence="2">Uncharacterized protein</fullName>
    </submittedName>
</protein>
<proteinExistence type="predicted"/>
<evidence type="ECO:0000313" key="3">
    <source>
        <dbReference type="Proteomes" id="UP000324354"/>
    </source>
</evidence>
<accession>A0A5C0XVD2</accession>
<organism evidence="2 3">
    <name type="scientific">Pyrococcus furiosus (strain ATCC 43587 / DSM 3638 / JCM 8422 / Vc1)</name>
    <dbReference type="NCBI Taxonomy" id="186497"/>
    <lineage>
        <taxon>Archaea</taxon>
        <taxon>Methanobacteriati</taxon>
        <taxon>Methanobacteriota</taxon>
        <taxon>Thermococci</taxon>
        <taxon>Thermococcales</taxon>
        <taxon>Thermococcaceae</taxon>
        <taxon>Pyrococcus</taxon>
    </lineage>
</organism>
<gene>
    <name evidence="2" type="ORF">PFDSM3638_05480</name>
</gene>
<dbReference type="EMBL" id="CP023154">
    <property type="protein sequence ID" value="QEK78750.1"/>
    <property type="molecule type" value="Genomic_DNA"/>
</dbReference>
<feature type="transmembrane region" description="Helical" evidence="1">
    <location>
        <begin position="37"/>
        <end position="55"/>
    </location>
</feature>
<reference evidence="2 3" key="1">
    <citation type="submission" date="2017-08" db="EMBL/GenBank/DDBJ databases">
        <title>Resequencing and Reannotation of the genome of Pyrococcus furiosus type strain DSM3638.</title>
        <authorList>
            <person name="Reichelt R.M."/>
            <person name="Bunk B."/>
        </authorList>
    </citation>
    <scope>NUCLEOTIDE SEQUENCE [LARGE SCALE GENOMIC DNA]</scope>
    <source>
        <strain evidence="2 3">DSM 3638</strain>
    </source>
</reference>
<evidence type="ECO:0000313" key="2">
    <source>
        <dbReference type="EMBL" id="QEK78750.1"/>
    </source>
</evidence>
<dbReference type="AlphaFoldDB" id="A0A5C0XVD2"/>
<feature type="transmembrane region" description="Helical" evidence="1">
    <location>
        <begin position="67"/>
        <end position="86"/>
    </location>
</feature>
<dbReference type="GeneID" id="41712902"/>
<dbReference type="Proteomes" id="UP000324354">
    <property type="component" value="Chromosome"/>
</dbReference>
<evidence type="ECO:0000256" key="1">
    <source>
        <dbReference type="SAM" id="Phobius"/>
    </source>
</evidence>
<name>A0A5C0XVD2_PYRFU</name>
<sequence length="93" mass="10436">MSLLEDGAYAGIIGGIVYLMILLAFRNVLTNRRKISWILQLEMALFMILIASLALTRSERAPTFLGIVAWTWLIVVVITAVIGLTMEQRGERK</sequence>
<keyword evidence="1" id="KW-0812">Transmembrane</keyword>